<evidence type="ECO:0000256" key="5">
    <source>
        <dbReference type="ARBA" id="ARBA00022755"/>
    </source>
</evidence>
<dbReference type="NCBIfam" id="NF002223">
    <property type="entry name" value="PRK01117.1"/>
    <property type="match status" value="1"/>
</dbReference>
<reference evidence="11" key="2">
    <citation type="submission" date="2012-10" db="EMBL/GenBank/DDBJ databases">
        <title>Improved high-quality draft of Thermaerobacter subterraneus C21, DSM 13965.</title>
        <authorList>
            <consortium name="DOE Joint Genome Institute"/>
            <person name="Eisen J."/>
            <person name="Huntemann M."/>
            <person name="Wei C.-L."/>
            <person name="Han J."/>
            <person name="Detter J.C."/>
            <person name="Han C."/>
            <person name="Tapia R."/>
            <person name="Chen A."/>
            <person name="Kyrpides N."/>
            <person name="Mavromatis K."/>
            <person name="Markowitz V."/>
            <person name="Szeto E."/>
            <person name="Ivanova N."/>
            <person name="Mikhailova N."/>
            <person name="Ovchinnikova G."/>
            <person name="Pagani I."/>
            <person name="Pati A."/>
            <person name="Goodwin L."/>
            <person name="Nordberg H.P."/>
            <person name="Cantor M.N."/>
            <person name="Hua S.X."/>
            <person name="Woyke T."/>
            <person name="Eisen J."/>
            <person name="Klenk H.-P."/>
        </authorList>
    </citation>
    <scope>NUCLEOTIDE SEQUENCE [LARGE SCALE GENOMIC DNA]</scope>
    <source>
        <strain evidence="11">DSM 13965</strain>
    </source>
</reference>
<feature type="binding site" evidence="8">
    <location>
        <begin position="329"/>
        <end position="331"/>
    </location>
    <ligand>
        <name>GTP</name>
        <dbReference type="ChEBI" id="CHEBI:37565"/>
    </ligand>
</feature>
<feature type="active site" description="Proton donor" evidence="8">
    <location>
        <position position="41"/>
    </location>
</feature>
<dbReference type="CDD" id="cd03108">
    <property type="entry name" value="AdSS"/>
    <property type="match status" value="1"/>
</dbReference>
<feature type="binding site" description="in other chain" evidence="8">
    <location>
        <position position="237"/>
    </location>
    <ligand>
        <name>IMP</name>
        <dbReference type="ChEBI" id="CHEBI:58053"/>
        <note>ligand shared between dimeric partners</note>
    </ligand>
</feature>
<evidence type="ECO:0000256" key="10">
    <source>
        <dbReference type="RuleBase" id="RU000520"/>
    </source>
</evidence>
<evidence type="ECO:0000313" key="11">
    <source>
        <dbReference type="EMBL" id="EKP94792.1"/>
    </source>
</evidence>
<feature type="binding site" evidence="8">
    <location>
        <position position="13"/>
    </location>
    <ligand>
        <name>Mg(2+)</name>
        <dbReference type="ChEBI" id="CHEBI:18420"/>
    </ligand>
</feature>
<dbReference type="HAMAP" id="MF_00011">
    <property type="entry name" value="Adenylosucc_synth"/>
    <property type="match status" value="1"/>
</dbReference>
<dbReference type="FunFam" id="3.90.170.10:FF:000001">
    <property type="entry name" value="Adenylosuccinate synthetase"/>
    <property type="match status" value="1"/>
</dbReference>
<feature type="binding site" evidence="8">
    <location>
        <position position="303"/>
    </location>
    <ligand>
        <name>GTP</name>
        <dbReference type="ChEBI" id="CHEBI:37565"/>
    </ligand>
</feature>
<keyword evidence="3 8" id="KW-0479">Metal-binding</keyword>
<evidence type="ECO:0000256" key="7">
    <source>
        <dbReference type="ARBA" id="ARBA00023134"/>
    </source>
</evidence>
<evidence type="ECO:0000256" key="6">
    <source>
        <dbReference type="ARBA" id="ARBA00022842"/>
    </source>
</evidence>
<keyword evidence="7 8" id="KW-0342">GTP-binding</keyword>
<dbReference type="InterPro" id="IPR018220">
    <property type="entry name" value="Adenylosuccin_syn_GTP-bd"/>
</dbReference>
<dbReference type="PANTHER" id="PTHR11846:SF0">
    <property type="entry name" value="ADENYLOSUCCINATE SYNTHETASE"/>
    <property type="match status" value="1"/>
</dbReference>
<evidence type="ECO:0000256" key="8">
    <source>
        <dbReference type="HAMAP-Rule" id="MF_00011"/>
    </source>
</evidence>
<keyword evidence="12" id="KW-1185">Reference proteome</keyword>
<keyword evidence="6 8" id="KW-0460">Magnesium</keyword>
<name>K6PPE6_9FIRM</name>
<dbReference type="EMBL" id="AENY02000002">
    <property type="protein sequence ID" value="EKP94792.1"/>
    <property type="molecule type" value="Genomic_DNA"/>
</dbReference>
<dbReference type="GO" id="GO:0046040">
    <property type="term" value="P:IMP metabolic process"/>
    <property type="evidence" value="ECO:0007669"/>
    <property type="project" value="TreeGrafter"/>
</dbReference>
<feature type="binding site" description="in other chain" evidence="8">
    <location>
        <position position="127"/>
    </location>
    <ligand>
        <name>IMP</name>
        <dbReference type="ChEBI" id="CHEBI:58053"/>
        <note>ligand shared between dimeric partners</note>
    </ligand>
</feature>
<keyword evidence="5 8" id="KW-0658">Purine biosynthesis</keyword>
<gene>
    <name evidence="8" type="primary">purA</name>
    <name evidence="11" type="ORF">ThesuDRAFT_00496</name>
</gene>
<feature type="binding site" description="in other chain" evidence="8">
    <location>
        <position position="222"/>
    </location>
    <ligand>
        <name>IMP</name>
        <dbReference type="ChEBI" id="CHEBI:58053"/>
        <note>ligand shared between dimeric partners</note>
    </ligand>
</feature>
<dbReference type="OrthoDB" id="9807553at2"/>
<dbReference type="GO" id="GO:0000287">
    <property type="term" value="F:magnesium ion binding"/>
    <property type="evidence" value="ECO:0007669"/>
    <property type="project" value="UniProtKB-UniRule"/>
</dbReference>
<dbReference type="InterPro" id="IPR027417">
    <property type="entry name" value="P-loop_NTPase"/>
</dbReference>
<dbReference type="Gene3D" id="3.90.170.10">
    <property type="entry name" value="Adenylosuccinate Synthetase, subunit A, domain 3"/>
    <property type="match status" value="1"/>
</dbReference>
<feature type="binding site" description="in other chain" evidence="8">
    <location>
        <begin position="38"/>
        <end position="41"/>
    </location>
    <ligand>
        <name>IMP</name>
        <dbReference type="ChEBI" id="CHEBI:58053"/>
        <note>ligand shared between dimeric partners</note>
    </ligand>
</feature>
<proteinExistence type="inferred from homology"/>
<dbReference type="SMART" id="SM00788">
    <property type="entry name" value="Adenylsucc_synt"/>
    <property type="match status" value="1"/>
</dbReference>
<comment type="function">
    <text evidence="8">Plays an important role in the de novo pathway of purine nucleotide biosynthesis. Catalyzes the first committed step in the biosynthesis of AMP from IMP.</text>
</comment>
<feature type="binding site" description="in other chain" evidence="8">
    <location>
        <begin position="13"/>
        <end position="16"/>
    </location>
    <ligand>
        <name>IMP</name>
        <dbReference type="ChEBI" id="CHEBI:58053"/>
        <note>ligand shared between dimeric partners</note>
    </ligand>
</feature>
<dbReference type="NCBIfam" id="TIGR00184">
    <property type="entry name" value="purA"/>
    <property type="match status" value="1"/>
</dbReference>
<dbReference type="InterPro" id="IPR042109">
    <property type="entry name" value="Adenylosuccinate_synth_dom1"/>
</dbReference>
<evidence type="ECO:0000256" key="2">
    <source>
        <dbReference type="ARBA" id="ARBA00022598"/>
    </source>
</evidence>
<comment type="cofactor">
    <cofactor evidence="8">
        <name>Mg(2+)</name>
        <dbReference type="ChEBI" id="CHEBI:18420"/>
    </cofactor>
    <text evidence="8">Binds 1 Mg(2+) ion per subunit.</text>
</comment>
<feature type="binding site" evidence="8">
    <location>
        <position position="141"/>
    </location>
    <ligand>
        <name>IMP</name>
        <dbReference type="ChEBI" id="CHEBI:58053"/>
        <note>ligand shared between dimeric partners</note>
    </ligand>
</feature>
<organism evidence="11 12">
    <name type="scientific">Thermaerobacter subterraneus DSM 13965</name>
    <dbReference type="NCBI Taxonomy" id="867903"/>
    <lineage>
        <taxon>Bacteria</taxon>
        <taxon>Bacillati</taxon>
        <taxon>Bacillota</taxon>
        <taxon>Clostridia</taxon>
        <taxon>Eubacteriales</taxon>
        <taxon>Clostridiales Family XVII. Incertae Sedis</taxon>
        <taxon>Thermaerobacter</taxon>
    </lineage>
</organism>
<keyword evidence="2 8" id="KW-0436">Ligase</keyword>
<comment type="subcellular location">
    <subcellularLocation>
        <location evidence="8">Cytoplasm</location>
    </subcellularLocation>
</comment>
<comment type="caution">
    <text evidence="11">The sequence shown here is derived from an EMBL/GenBank/DDBJ whole genome shotgun (WGS) entry which is preliminary data.</text>
</comment>
<dbReference type="GO" id="GO:0004019">
    <property type="term" value="F:adenylosuccinate synthase activity"/>
    <property type="evidence" value="ECO:0007669"/>
    <property type="project" value="UniProtKB-UniRule"/>
</dbReference>
<protein>
    <recommendedName>
        <fullName evidence="8 10">Adenylosuccinate synthetase</fullName>
        <shortName evidence="8">AMPSase</shortName>
        <shortName evidence="8">AdSS</shortName>
        <ecNumber evidence="8 10">6.3.4.4</ecNumber>
    </recommendedName>
    <alternativeName>
        <fullName evidence="8">IMP--aspartate ligase</fullName>
    </alternativeName>
</protein>
<dbReference type="PROSITE" id="PS00513">
    <property type="entry name" value="ADENYLOSUCCIN_SYN_2"/>
    <property type="match status" value="1"/>
</dbReference>
<dbReference type="eggNOG" id="COG0104">
    <property type="taxonomic scope" value="Bacteria"/>
</dbReference>
<dbReference type="Pfam" id="PF00709">
    <property type="entry name" value="Adenylsucc_synt"/>
    <property type="match status" value="1"/>
</dbReference>
<dbReference type="EC" id="6.3.4.4" evidence="8 10"/>
<feature type="binding site" description="in other chain" evidence="8">
    <location>
        <position position="301"/>
    </location>
    <ligand>
        <name>IMP</name>
        <dbReference type="ChEBI" id="CHEBI:58053"/>
        <note>ligand shared between dimeric partners</note>
    </ligand>
</feature>
<dbReference type="FunFam" id="1.10.300.10:FF:000001">
    <property type="entry name" value="Adenylosuccinate synthetase"/>
    <property type="match status" value="1"/>
</dbReference>
<feature type="binding site" evidence="8">
    <location>
        <begin position="411"/>
        <end position="413"/>
    </location>
    <ligand>
        <name>GTP</name>
        <dbReference type="ChEBI" id="CHEBI:37565"/>
    </ligand>
</feature>
<evidence type="ECO:0000256" key="1">
    <source>
        <dbReference type="ARBA" id="ARBA00011738"/>
    </source>
</evidence>
<evidence type="ECO:0000256" key="4">
    <source>
        <dbReference type="ARBA" id="ARBA00022741"/>
    </source>
</evidence>
<evidence type="ECO:0000256" key="3">
    <source>
        <dbReference type="ARBA" id="ARBA00022723"/>
    </source>
</evidence>
<evidence type="ECO:0000313" key="12">
    <source>
        <dbReference type="Proteomes" id="UP000005710"/>
    </source>
</evidence>
<dbReference type="Gene3D" id="3.40.440.10">
    <property type="entry name" value="Adenylosuccinate Synthetase, subunit A, domain 1"/>
    <property type="match status" value="1"/>
</dbReference>
<accession>K6PPE6</accession>
<sequence>MSTVVIVGAQWGDEGKGKITDYLAEQADMVVRYQGGANAGHTVVVDGREYRLHLIPSGILHGKRCVIGNGVVLDPAVFLREIEYLEERGHAVDAVAVSGAAHVIMPYHKRLDELEEAGRGEDRIGTTRQGIGPAYRDKAARTGIRVDDLLDEAQFRRLLRRNLDQVNRLLERVYGVEGYDYDQMLQEYLEYAERLRPFVTDTSRLINDAIDAGQRVLFEGAQGTMLDLDHGTYPYVTSSYPTAAGACIGAGVGPTRIDQVIGVAKAYTSRVGDGPFPTELLDETGDWIRERGHEYGTTTGRPRRCGWLDAVVLRYAARVSGLTGLAITRLDTLGGLDTVRICVAYELDGRRVEDLPPGALKLARCRPIYEELPGWPADFSGLTRWEEVPAAARRYLERIAELVGVPVVLVSIGRERAQTLGLRDVFVPRGAGGLG</sequence>
<dbReference type="UniPathway" id="UPA00075">
    <property type="reaction ID" value="UER00335"/>
</dbReference>
<keyword evidence="8" id="KW-0963">Cytoplasm</keyword>
<feature type="binding site" evidence="8">
    <location>
        <begin position="40"/>
        <end position="42"/>
    </location>
    <ligand>
        <name>GTP</name>
        <dbReference type="ChEBI" id="CHEBI:37565"/>
    </ligand>
</feature>
<feature type="binding site" evidence="8">
    <location>
        <position position="40"/>
    </location>
    <ligand>
        <name>Mg(2+)</name>
        <dbReference type="ChEBI" id="CHEBI:18420"/>
    </ligand>
</feature>
<dbReference type="AlphaFoldDB" id="K6PPE6"/>
<comment type="subunit">
    <text evidence="1 8">Homodimer.</text>
</comment>
<comment type="pathway">
    <text evidence="8 10">Purine metabolism; AMP biosynthesis via de novo pathway; AMP from IMP: step 1/2.</text>
</comment>
<reference evidence="11" key="1">
    <citation type="submission" date="2010-10" db="EMBL/GenBank/DDBJ databases">
        <authorList>
            <consortium name="US DOE Joint Genome Institute (JGI-PGF)"/>
            <person name="Lucas S."/>
            <person name="Copeland A."/>
            <person name="Lapidus A."/>
            <person name="Bruce D."/>
            <person name="Goodwin L."/>
            <person name="Pitluck S."/>
            <person name="Kyrpides N."/>
            <person name="Mavromatis K."/>
            <person name="Detter J.C."/>
            <person name="Han C."/>
            <person name="Land M."/>
            <person name="Hauser L."/>
            <person name="Markowitz V."/>
            <person name="Cheng J.-F."/>
            <person name="Hugenholtz P."/>
            <person name="Woyke T."/>
            <person name="Wu D."/>
            <person name="Pukall R."/>
            <person name="Wahrenburg C."/>
            <person name="Brambilla E."/>
            <person name="Klenk H.-P."/>
            <person name="Eisen J.A."/>
        </authorList>
    </citation>
    <scope>NUCLEOTIDE SEQUENCE [LARGE SCALE GENOMIC DNA]</scope>
    <source>
        <strain evidence="11">DSM 13965</strain>
    </source>
</reference>
<comment type="similarity">
    <text evidence="8 10">Belongs to the adenylosuccinate synthetase family.</text>
</comment>
<dbReference type="GO" id="GO:0044208">
    <property type="term" value="P:'de novo' AMP biosynthetic process"/>
    <property type="evidence" value="ECO:0007669"/>
    <property type="project" value="UniProtKB-UniRule"/>
</dbReference>
<dbReference type="InterPro" id="IPR042110">
    <property type="entry name" value="Adenylosuccinate_synth_dom2"/>
</dbReference>
<keyword evidence="4 8" id="KW-0547">Nucleotide-binding</keyword>
<dbReference type="Gene3D" id="1.10.300.10">
    <property type="entry name" value="Adenylosuccinate Synthetase, subunit A, domain 2"/>
    <property type="match status" value="1"/>
</dbReference>
<dbReference type="STRING" id="867903.ThesuDRAFT_00496"/>
<feature type="active site" description="Proton acceptor" evidence="8">
    <location>
        <position position="13"/>
    </location>
</feature>
<dbReference type="InterPro" id="IPR042111">
    <property type="entry name" value="Adenylosuccinate_synth_dom3"/>
</dbReference>
<dbReference type="PANTHER" id="PTHR11846">
    <property type="entry name" value="ADENYLOSUCCINATE SYNTHETASE"/>
    <property type="match status" value="1"/>
</dbReference>
<comment type="catalytic activity">
    <reaction evidence="8 10">
        <text>IMP + L-aspartate + GTP = N(6)-(1,2-dicarboxyethyl)-AMP + GDP + phosphate + 2 H(+)</text>
        <dbReference type="Rhea" id="RHEA:15753"/>
        <dbReference type="ChEBI" id="CHEBI:15378"/>
        <dbReference type="ChEBI" id="CHEBI:29991"/>
        <dbReference type="ChEBI" id="CHEBI:37565"/>
        <dbReference type="ChEBI" id="CHEBI:43474"/>
        <dbReference type="ChEBI" id="CHEBI:57567"/>
        <dbReference type="ChEBI" id="CHEBI:58053"/>
        <dbReference type="ChEBI" id="CHEBI:58189"/>
        <dbReference type="EC" id="6.3.4.4"/>
    </reaction>
</comment>
<dbReference type="HOGENOM" id="CLU_029848_0_0_9"/>
<dbReference type="GO" id="GO:0005737">
    <property type="term" value="C:cytoplasm"/>
    <property type="evidence" value="ECO:0007669"/>
    <property type="project" value="UniProtKB-SubCell"/>
</dbReference>
<dbReference type="Proteomes" id="UP000005710">
    <property type="component" value="Unassembled WGS sequence"/>
</dbReference>
<feature type="binding site" evidence="8">
    <location>
        <begin position="12"/>
        <end position="18"/>
    </location>
    <ligand>
        <name>GTP</name>
        <dbReference type="ChEBI" id="CHEBI:37565"/>
    </ligand>
</feature>
<evidence type="ECO:0000256" key="9">
    <source>
        <dbReference type="PROSITE-ProRule" id="PRU10134"/>
    </source>
</evidence>
<dbReference type="PROSITE" id="PS01266">
    <property type="entry name" value="ADENYLOSUCCIN_SYN_1"/>
    <property type="match status" value="1"/>
</dbReference>
<dbReference type="InterPro" id="IPR001114">
    <property type="entry name" value="Adenylosuccinate_synthetase"/>
</dbReference>
<dbReference type="RefSeq" id="WP_006902777.1">
    <property type="nucleotide sequence ID" value="NZ_JH976535.1"/>
</dbReference>
<feature type="active site" evidence="9">
    <location>
        <position position="138"/>
    </location>
</feature>
<feature type="binding site" evidence="8">
    <location>
        <begin position="297"/>
        <end position="303"/>
    </location>
    <ligand>
        <name>substrate</name>
    </ligand>
</feature>
<dbReference type="SUPFAM" id="SSF52540">
    <property type="entry name" value="P-loop containing nucleoside triphosphate hydrolases"/>
    <property type="match status" value="1"/>
</dbReference>
<dbReference type="InterPro" id="IPR033128">
    <property type="entry name" value="Adenylosuccin_syn_Lys_AS"/>
</dbReference>
<dbReference type="GO" id="GO:0005525">
    <property type="term" value="F:GTP binding"/>
    <property type="evidence" value="ECO:0007669"/>
    <property type="project" value="UniProtKB-UniRule"/>
</dbReference>